<keyword evidence="1" id="KW-1133">Transmembrane helix</keyword>
<dbReference type="EnsemblMetazoa" id="XM_030976426">
    <property type="protein sequence ID" value="XP_030832286"/>
    <property type="gene ID" value="LOC100890343"/>
</dbReference>
<feature type="domain" description="MAM" evidence="2">
    <location>
        <begin position="1"/>
        <end position="98"/>
    </location>
</feature>
<dbReference type="CDD" id="cd06263">
    <property type="entry name" value="MAM"/>
    <property type="match status" value="5"/>
</dbReference>
<dbReference type="KEGG" id="spu:100890343"/>
<reference evidence="4" key="1">
    <citation type="submission" date="2015-02" db="EMBL/GenBank/DDBJ databases">
        <title>Genome sequencing for Strongylocentrotus purpuratus.</title>
        <authorList>
            <person name="Murali S."/>
            <person name="Liu Y."/>
            <person name="Vee V."/>
            <person name="English A."/>
            <person name="Wang M."/>
            <person name="Skinner E."/>
            <person name="Han Y."/>
            <person name="Muzny D.M."/>
            <person name="Worley K.C."/>
            <person name="Gibbs R.A."/>
        </authorList>
    </citation>
    <scope>NUCLEOTIDE SEQUENCE</scope>
</reference>
<dbReference type="PROSITE" id="PS50060">
    <property type="entry name" value="MAM_2"/>
    <property type="match status" value="6"/>
</dbReference>
<name>A0A7M7N922_STRPU</name>
<dbReference type="RefSeq" id="XP_030832286.1">
    <property type="nucleotide sequence ID" value="XM_030976426.1"/>
</dbReference>
<feature type="domain" description="MAM" evidence="2">
    <location>
        <begin position="457"/>
        <end position="625"/>
    </location>
</feature>
<keyword evidence="1" id="KW-0812">Transmembrane</keyword>
<dbReference type="OMA" id="WHLYGND"/>
<dbReference type="GO" id="GO:0016020">
    <property type="term" value="C:membrane"/>
    <property type="evidence" value="ECO:0007669"/>
    <property type="project" value="InterPro"/>
</dbReference>
<dbReference type="InterPro" id="IPR000998">
    <property type="entry name" value="MAM_dom"/>
</dbReference>
<reference evidence="3" key="2">
    <citation type="submission" date="2021-01" db="UniProtKB">
        <authorList>
            <consortium name="EnsemblMetazoa"/>
        </authorList>
    </citation>
    <scope>IDENTIFICATION</scope>
</reference>
<dbReference type="AlphaFoldDB" id="A0A7M7N922"/>
<sequence length="1015" mass="112153">MPNFAQNFQSQCLEFYYQISSDNAGQLNIYHWLSTTSMPSTTNWERTGNTAGVWNRGIFTIDPQSDSYKVSFEAIVGIDERAFIAMDDVTISDGSCPVENFTCTFEEGMCSIVQDQTDDVDWYRSQGYSNIVYSSPSVDHTLGTDKGYYVVIEAVFMTVDDVARLITPTLRGVADGSPQACLTFFYHMFGPGVGELKVYVVPLSTDMGDPAWVLSGNRGDTWRGAEVDIILDTDFTIVFEAVRGITYIGDIALDDLSFQRGDQCPGHYTPPSDDKQATCDFEEVEICGYEQDQSDDVDWIWQNRAGLWINAGPQYDHTTKDEFGFYLFLYGDVGHRLTACMISPIIPSQASQACLDFWWHLYGNDEQKLSVYCVKDGEDIPETPLLSISGNHGDQWRRSLYQIPIELTPCRLIFEGTTGIHMRDDIAIDDVSVLEGQQCPENPTVLPTTLPPSTSNVDCNFESTSDAMCGWTQSIRDGFDWILHSGPTKSYNSGPDVDHTLQTDQGHYMLIDSYEDLPANTRAVISSPLISPATNIRCFKFWYFMDGLNSNFLNIFLVPYGYTQSNDPNIQLYGNMGSQWMEGQMTVTSSTRSFYIIVEGAIGQYSYSADVAVDDFSLGNGICTGSPLPNYPFVANCNFEDGICGYTQPNEDSTNEDDFDWFLNSGPTGTDGSGPSADHTKGTADGQYLYLEASQPRRPGDRAQLISPVIDYFNTTYCLVFFYHMSGDDTGSLTVVHRGDYYPDEEIARLTGPAGTGWKPYNVDVGIKYGPVEIVFTGVVGNGYRGDIALDDITLTPGLCSSRSDTEIICNFENGFSDRCSMQQDTNDQMDWALYDASTGDTPPIDWPGHGSFIYVDGTNRTSGDAAELKSPVVTNSLNNICIRFLYALQGDMSLDVIRVGGDGAEKTLLSYAKPTGMTSVKYLVESTGFRDDYWFYMKATVGNGNGDLVVLDNLYAIDDLCGSYPGSEGSDSDSSAMAVCVILGIFLLIAVILIVMVIHQYRNTSSKSTGLFAS</sequence>
<dbReference type="InterPro" id="IPR013320">
    <property type="entry name" value="ConA-like_dom_sf"/>
</dbReference>
<proteinExistence type="predicted"/>
<dbReference type="PROSITE" id="PS00740">
    <property type="entry name" value="MAM_1"/>
    <property type="match status" value="1"/>
</dbReference>
<keyword evidence="1" id="KW-0472">Membrane</keyword>
<dbReference type="Pfam" id="PF00629">
    <property type="entry name" value="MAM"/>
    <property type="match status" value="6"/>
</dbReference>
<dbReference type="Proteomes" id="UP000007110">
    <property type="component" value="Unassembled WGS sequence"/>
</dbReference>
<evidence type="ECO:0000313" key="3">
    <source>
        <dbReference type="EnsemblMetazoa" id="XP_030832286"/>
    </source>
</evidence>
<feature type="transmembrane region" description="Helical" evidence="1">
    <location>
        <begin position="977"/>
        <end position="999"/>
    </location>
</feature>
<feature type="domain" description="MAM" evidence="2">
    <location>
        <begin position="101"/>
        <end position="266"/>
    </location>
</feature>
<feature type="domain" description="MAM" evidence="2">
    <location>
        <begin position="635"/>
        <end position="802"/>
    </location>
</feature>
<evidence type="ECO:0000259" key="2">
    <source>
        <dbReference type="PROSITE" id="PS50060"/>
    </source>
</evidence>
<dbReference type="SMART" id="SM00137">
    <property type="entry name" value="MAM"/>
    <property type="match status" value="4"/>
</dbReference>
<evidence type="ECO:0000256" key="1">
    <source>
        <dbReference type="SAM" id="Phobius"/>
    </source>
</evidence>
<dbReference type="PANTHER" id="PTHR23282">
    <property type="entry name" value="APICAL ENDOSOMAL GLYCOPROTEIN PRECURSOR"/>
    <property type="match status" value="1"/>
</dbReference>
<dbReference type="InParanoid" id="A0A7M7N922"/>
<dbReference type="OrthoDB" id="412155at2759"/>
<dbReference type="PANTHER" id="PTHR23282:SF101">
    <property type="entry name" value="MAM DOMAIN-CONTAINING PROTEIN"/>
    <property type="match status" value="1"/>
</dbReference>
<organism evidence="3 4">
    <name type="scientific">Strongylocentrotus purpuratus</name>
    <name type="common">Purple sea urchin</name>
    <dbReference type="NCBI Taxonomy" id="7668"/>
    <lineage>
        <taxon>Eukaryota</taxon>
        <taxon>Metazoa</taxon>
        <taxon>Echinodermata</taxon>
        <taxon>Eleutherozoa</taxon>
        <taxon>Echinozoa</taxon>
        <taxon>Echinoidea</taxon>
        <taxon>Euechinoidea</taxon>
        <taxon>Echinacea</taxon>
        <taxon>Camarodonta</taxon>
        <taxon>Echinidea</taxon>
        <taxon>Strongylocentrotidae</taxon>
        <taxon>Strongylocentrotus</taxon>
    </lineage>
</organism>
<accession>A0A7M7N922</accession>
<keyword evidence="4" id="KW-1185">Reference proteome</keyword>
<dbReference type="GeneID" id="100890343"/>
<protein>
    <recommendedName>
        <fullName evidence="2">MAM domain-containing protein</fullName>
    </recommendedName>
</protein>
<dbReference type="InterPro" id="IPR051560">
    <property type="entry name" value="MAM_domain-containing"/>
</dbReference>
<feature type="domain" description="MAM" evidence="2">
    <location>
        <begin position="277"/>
        <end position="441"/>
    </location>
</feature>
<dbReference type="SUPFAM" id="SSF49899">
    <property type="entry name" value="Concanavalin A-like lectins/glucanases"/>
    <property type="match status" value="6"/>
</dbReference>
<feature type="domain" description="MAM" evidence="2">
    <location>
        <begin position="808"/>
        <end position="964"/>
    </location>
</feature>
<evidence type="ECO:0000313" key="4">
    <source>
        <dbReference type="Proteomes" id="UP000007110"/>
    </source>
</evidence>
<dbReference type="Gene3D" id="2.60.120.200">
    <property type="match status" value="6"/>
</dbReference>